<organism evidence="13 14">
    <name type="scientific">Amphibalanus amphitrite</name>
    <name type="common">Striped barnacle</name>
    <name type="synonym">Balanus amphitrite</name>
    <dbReference type="NCBI Taxonomy" id="1232801"/>
    <lineage>
        <taxon>Eukaryota</taxon>
        <taxon>Metazoa</taxon>
        <taxon>Ecdysozoa</taxon>
        <taxon>Arthropoda</taxon>
        <taxon>Crustacea</taxon>
        <taxon>Multicrustacea</taxon>
        <taxon>Cirripedia</taxon>
        <taxon>Thoracica</taxon>
        <taxon>Thoracicalcarea</taxon>
        <taxon>Balanomorpha</taxon>
        <taxon>Balanoidea</taxon>
        <taxon>Balanidae</taxon>
        <taxon>Amphibalaninae</taxon>
        <taxon>Amphibalanus</taxon>
    </lineage>
</organism>
<accession>A0A6A4V530</accession>
<dbReference type="FunFam" id="3.40.50.720:FF:000131">
    <property type="entry name" value="Short-chain dehydrogenase/reductase 3"/>
    <property type="match status" value="1"/>
</dbReference>
<dbReference type="InterPro" id="IPR036291">
    <property type="entry name" value="NAD(P)-bd_dom_sf"/>
</dbReference>
<evidence type="ECO:0000313" key="14">
    <source>
        <dbReference type="Proteomes" id="UP000440578"/>
    </source>
</evidence>
<keyword evidence="6" id="KW-0560">Oxidoreductase</keyword>
<evidence type="ECO:0000313" key="13">
    <source>
        <dbReference type="EMBL" id="KAF0288853.1"/>
    </source>
</evidence>
<sequence>MIYLVTPVFALFVLIIDIAEFLWGAYWDVVKTVFHVFIPKSQKSIAGKTVLVTGAANGVGKELALLFGQEGCNVICWDVEEEGNRTTADEVLAASPGVRCSSQRVDVSQRQEVERAAQQLLAEYGGLDILVNNAGIMPVKTFLEHSPEELERIVNINLMSQFWTLRAFLPRMYRLGGGSVVSMSSNCGLMGSPHLVPYCASKHAIRGLTEALTEEERHLSQVGRASVHYLTVFPFIINTRLVKYPRVRFPWLTPVLTPRYVAEETVTALKQGEEILFFPKWMYPAFLFSRIWPRRTQQRFYQLLDTGVDKQQYDVADEMRRFNAPPLARLRQ</sequence>
<comment type="subcellular location">
    <subcellularLocation>
        <location evidence="1">Membrane</location>
        <topology evidence="1">Multi-pass membrane protein</topology>
    </subcellularLocation>
</comment>
<proteinExistence type="inferred from homology"/>
<dbReference type="PRINTS" id="PR00081">
    <property type="entry name" value="GDHRDH"/>
</dbReference>
<dbReference type="Gene3D" id="3.40.50.720">
    <property type="entry name" value="NAD(P)-binding Rossmann-like Domain"/>
    <property type="match status" value="1"/>
</dbReference>
<comment type="caution">
    <text evidence="13">The sequence shown here is derived from an EMBL/GenBank/DDBJ whole genome shotgun (WGS) entry which is preliminary data.</text>
</comment>
<dbReference type="AlphaFoldDB" id="A0A6A4V530"/>
<dbReference type="SUPFAM" id="SSF51735">
    <property type="entry name" value="NAD(P)-binding Rossmann-fold domains"/>
    <property type="match status" value="1"/>
</dbReference>
<gene>
    <name evidence="13" type="primary">SDR16C5_3</name>
    <name evidence="13" type="ORF">FJT64_001383</name>
</gene>
<evidence type="ECO:0000256" key="12">
    <source>
        <dbReference type="RuleBase" id="RU000363"/>
    </source>
</evidence>
<evidence type="ECO:0000256" key="11">
    <source>
        <dbReference type="ARBA" id="ARBA00082544"/>
    </source>
</evidence>
<comment type="similarity">
    <text evidence="2 12">Belongs to the short-chain dehydrogenases/reductases (SDR) family.</text>
</comment>
<dbReference type="PANTHER" id="PTHR24322:SF736">
    <property type="entry name" value="RETINOL DEHYDROGENASE 10"/>
    <property type="match status" value="1"/>
</dbReference>
<dbReference type="Pfam" id="PF00106">
    <property type="entry name" value="adh_short"/>
    <property type="match status" value="1"/>
</dbReference>
<dbReference type="GO" id="GO:0052650">
    <property type="term" value="F:all-trans-retinol dehydrogenase (NADP+) activity"/>
    <property type="evidence" value="ECO:0007669"/>
    <property type="project" value="UniProtKB-ARBA"/>
</dbReference>
<keyword evidence="3" id="KW-0812">Transmembrane</keyword>
<dbReference type="GO" id="GO:0005811">
    <property type="term" value="C:lipid droplet"/>
    <property type="evidence" value="ECO:0007669"/>
    <property type="project" value="TreeGrafter"/>
</dbReference>
<evidence type="ECO:0000256" key="5">
    <source>
        <dbReference type="ARBA" id="ARBA00022989"/>
    </source>
</evidence>
<dbReference type="Proteomes" id="UP000440578">
    <property type="component" value="Unassembled WGS sequence"/>
</dbReference>
<dbReference type="EMBL" id="VIIS01002075">
    <property type="protein sequence ID" value="KAF0288853.1"/>
    <property type="molecule type" value="Genomic_DNA"/>
</dbReference>
<evidence type="ECO:0000256" key="8">
    <source>
        <dbReference type="ARBA" id="ARBA00023136"/>
    </source>
</evidence>
<keyword evidence="14" id="KW-1185">Reference proteome</keyword>
<keyword evidence="4" id="KW-0521">NADP</keyword>
<dbReference type="GO" id="GO:0016020">
    <property type="term" value="C:membrane"/>
    <property type="evidence" value="ECO:0007669"/>
    <property type="project" value="UniProtKB-SubCell"/>
</dbReference>
<protein>
    <recommendedName>
        <fullName evidence="10">Short-chain dehydrogenase/reductase 3</fullName>
    </recommendedName>
    <alternativeName>
        <fullName evidence="11">Retinal short-chain dehydrogenase/reductase 1</fullName>
    </alternativeName>
</protein>
<name>A0A6A4V530_AMPAM</name>
<evidence type="ECO:0000256" key="3">
    <source>
        <dbReference type="ARBA" id="ARBA00022692"/>
    </source>
</evidence>
<dbReference type="InterPro" id="IPR002347">
    <property type="entry name" value="SDR_fam"/>
</dbReference>
<evidence type="ECO:0000256" key="1">
    <source>
        <dbReference type="ARBA" id="ARBA00004141"/>
    </source>
</evidence>
<evidence type="ECO:0000256" key="9">
    <source>
        <dbReference type="ARBA" id="ARBA00059620"/>
    </source>
</evidence>
<dbReference type="EMBL" id="VIIS01002075">
    <property type="protein sequence ID" value="KAF0288854.1"/>
    <property type="molecule type" value="Genomic_DNA"/>
</dbReference>
<evidence type="ECO:0000256" key="10">
    <source>
        <dbReference type="ARBA" id="ARBA00068717"/>
    </source>
</evidence>
<dbReference type="PANTHER" id="PTHR24322">
    <property type="entry name" value="PKSB"/>
    <property type="match status" value="1"/>
</dbReference>
<evidence type="ECO:0000256" key="2">
    <source>
        <dbReference type="ARBA" id="ARBA00006484"/>
    </source>
</evidence>
<reference evidence="13 14" key="1">
    <citation type="submission" date="2019-07" db="EMBL/GenBank/DDBJ databases">
        <title>Draft genome assembly of a fouling barnacle, Amphibalanus amphitrite (Darwin, 1854): The first reference genome for Thecostraca.</title>
        <authorList>
            <person name="Kim W."/>
        </authorList>
    </citation>
    <scope>NUCLEOTIDE SEQUENCE [LARGE SCALE GENOMIC DNA]</scope>
    <source>
        <strain evidence="13">SNU_AA5</strain>
        <tissue evidence="13">Soma without cirri and trophi</tissue>
    </source>
</reference>
<keyword evidence="8" id="KW-0472">Membrane</keyword>
<evidence type="ECO:0000256" key="6">
    <source>
        <dbReference type="ARBA" id="ARBA00023002"/>
    </source>
</evidence>
<evidence type="ECO:0000256" key="7">
    <source>
        <dbReference type="ARBA" id="ARBA00023098"/>
    </source>
</evidence>
<evidence type="ECO:0000256" key="4">
    <source>
        <dbReference type="ARBA" id="ARBA00022857"/>
    </source>
</evidence>
<keyword evidence="5" id="KW-1133">Transmembrane helix</keyword>
<dbReference type="PRINTS" id="PR00080">
    <property type="entry name" value="SDRFAMILY"/>
</dbReference>
<comment type="function">
    <text evidence="9">Catalyzes the reduction of all-trans-retinal to all-trans-retinol in the presence of NADPH.</text>
</comment>
<keyword evidence="7" id="KW-0443">Lipid metabolism</keyword>
<dbReference type="OrthoDB" id="5840532at2759"/>